<dbReference type="InterPro" id="IPR012434">
    <property type="entry name" value="DUF1631"/>
</dbReference>
<keyword evidence="4" id="KW-1185">Reference proteome</keyword>
<feature type="compositionally biased region" description="Low complexity" evidence="2">
    <location>
        <begin position="231"/>
        <end position="250"/>
    </location>
</feature>
<dbReference type="EMBL" id="JARVII010000002">
    <property type="protein sequence ID" value="MDG9698553.1"/>
    <property type="molecule type" value="Genomic_DNA"/>
</dbReference>
<organism evidence="3 4">
    <name type="scientific">Ottowia cancrivicina</name>
    <dbReference type="NCBI Taxonomy" id="3040346"/>
    <lineage>
        <taxon>Bacteria</taxon>
        <taxon>Pseudomonadati</taxon>
        <taxon>Pseudomonadota</taxon>
        <taxon>Betaproteobacteria</taxon>
        <taxon>Burkholderiales</taxon>
        <taxon>Comamonadaceae</taxon>
        <taxon>Ottowia</taxon>
    </lineage>
</organism>
<accession>A0AAW6RK15</accession>
<dbReference type="Proteomes" id="UP001237156">
    <property type="component" value="Unassembled WGS sequence"/>
</dbReference>
<proteinExistence type="predicted"/>
<evidence type="ECO:0000256" key="2">
    <source>
        <dbReference type="SAM" id="MobiDB-lite"/>
    </source>
</evidence>
<comment type="caution">
    <text evidence="3">The sequence shown here is derived from an EMBL/GenBank/DDBJ whole genome shotgun (WGS) entry which is preliminary data.</text>
</comment>
<evidence type="ECO:0000313" key="4">
    <source>
        <dbReference type="Proteomes" id="UP001237156"/>
    </source>
</evidence>
<dbReference type="Pfam" id="PF07793">
    <property type="entry name" value="DUF1631"/>
    <property type="match status" value="1"/>
</dbReference>
<evidence type="ECO:0000313" key="3">
    <source>
        <dbReference type="EMBL" id="MDG9698553.1"/>
    </source>
</evidence>
<dbReference type="RefSeq" id="WP_279523617.1">
    <property type="nucleotide sequence ID" value="NZ_JARVII010000002.1"/>
</dbReference>
<protein>
    <submittedName>
        <fullName evidence="3">DUF1631 family protein</fullName>
    </submittedName>
</protein>
<dbReference type="AlphaFoldDB" id="A0AAW6RK15"/>
<reference evidence="3 4" key="1">
    <citation type="submission" date="2023-04" db="EMBL/GenBank/DDBJ databases">
        <title>Ottowia paracancer sp. nov., isolated from human stomach.</title>
        <authorList>
            <person name="Song Y."/>
        </authorList>
    </citation>
    <scope>NUCLEOTIDE SEQUENCE [LARGE SCALE GENOMIC DNA]</scope>
    <source>
        <strain evidence="3 4">10c7w1</strain>
    </source>
</reference>
<evidence type="ECO:0000256" key="1">
    <source>
        <dbReference type="SAM" id="Coils"/>
    </source>
</evidence>
<name>A0AAW6RK15_9BURK</name>
<sequence>MTPPPANSPQMRLARQTREQFVAELVRWLPQLVATMRERLSNAIDMPASMQEQRLALDARMGFEPQRDVWERQVRQALEKALAQAQPAPAAAPAGLTAFSLLDDEVVENKIIASRLSLAAIDKSGAELNDLNVRIQFLEQTPDISPKDVLRPECLPGILIEQWRACDLSREMWSVVHETVRAALALALAQAYQNANKFLIERGVMPQINLKAMVRRTAGGPRTGSAGLGGSPDSAPGSSPDWSGASQSSAFGGGWQGDAAGNGRAASGSFAPAGQSQPGMAPVRPTDLMRVAEETRMLTGAAPMMRMRARAQGVLGKLRRLLSDRVTDFSHTQPIEPSPQLAQALAHPPSPLDTALTQLDGAATDPYRPTIAALPPAVQVQRVEQVASRLRHQAAELKQEAGTKNEKAIIEIVALMFQAILAEERIPAGIRVWFARLQIPVLRLALAEPDFFSNIDHPARQLIDRMGACAMGFEAASVSNARLEREIKRIVQVIEQYPETGRRVFQLVLDEFRKFLAQFLTEGGSAERVATLAQQVEQKEALAVQYTIELNKMLANLPVREEVREFLFHTWAEVLATASVRHGAQSRQALEFKRAAHDLLWAVSAKPNRDERARVLQSLPGLIQTLRQGMSGLGMPQDVQDRHVKTLSDAVTEAFMARSEAISDETLETLSRKLNALEDVVSDDAVGDVMLDPGAIELMLGVDAGDLIVISSGGSMPSAATVAWARELELGAWFEMEQGGSLVRVQYVWRSPRGQLHIFTGGNKNYMVQTRRLAAWLQAGLLALVEDEALTVRATRDALARLDAQPAQLLS</sequence>
<keyword evidence="1" id="KW-0175">Coiled coil</keyword>
<feature type="region of interest" description="Disordered" evidence="2">
    <location>
        <begin position="219"/>
        <end position="283"/>
    </location>
</feature>
<gene>
    <name evidence="3" type="ORF">QB898_02255</name>
</gene>
<feature type="coiled-coil region" evidence="1">
    <location>
        <begin position="380"/>
        <end position="407"/>
    </location>
</feature>